<gene>
    <name evidence="1" type="ORF">GURKE_02230</name>
</gene>
<dbReference type="Proteomes" id="UP001055634">
    <property type="component" value="Segment"/>
</dbReference>
<organism evidence="1 2">
    <name type="scientific">Brevundimonas phage vB_BpoS-Gurke</name>
    <dbReference type="NCBI Taxonomy" id="2948599"/>
    <lineage>
        <taxon>Viruses</taxon>
        <taxon>Duplodnaviria</taxon>
        <taxon>Heunggongvirae</taxon>
        <taxon>Uroviricota</taxon>
        <taxon>Caudoviricetes</taxon>
        <taxon>Jeanschmidtviridae</taxon>
        <taxon>Kikimoravirus</taxon>
        <taxon>Kikimoravirus gurke</taxon>
    </lineage>
</organism>
<sequence length="471" mass="52814">MFAEDWTQDALNHREDGVYDDAFQSAEADTPVAGNDGEDTRETWRHPRLGDVEALANGVVRFELTCDDRAEGDVRKSVEKLNRRMKKWGGEVKITAEREVFKEHWSRKRLPNGEPRMVRQVILTVEAPALAGTERTRLVGSFELAEDGQEIYRHALGDADPAILEPYLKNDLWRGCDHCGFNRQRKATFLCEMEDGSLKLVGRQCSRDFLGLEPGDILARATIYRELAGLAGDEESEGSWGSFPTLFHVESFVKIAYRVAKRYGGYNRELAHDMLHDVAALEGACDFGRSTSFQDTRDFYAQLPEPEPLDLQALCDFVDNMSGDYGANVRIAFSCEFAKLKRKRLVLSGVGVYVGKVLTQAQRAKEEAAREQRQPAKHLDGALKDRLTFRAVVDRCTPFTSQYGYGVVVVMTADDGSKVVHFSTSDAKPEVGKTYAVKATIKSHETDRRTEKPQTVVTRAVYTEVQPGSLI</sequence>
<reference evidence="1" key="1">
    <citation type="submission" date="2022-04" db="EMBL/GenBank/DDBJ databases">
        <authorList>
            <person name="Friedrich I."/>
            <person name="Schneider D."/>
            <person name="Poehlein A."/>
            <person name="Hertel R."/>
            <person name="Daniel R."/>
        </authorList>
    </citation>
    <scope>NUCLEOTIDE SEQUENCE</scope>
</reference>
<dbReference type="EMBL" id="ON529850">
    <property type="protein sequence ID" value="UTC28254.1"/>
    <property type="molecule type" value="Genomic_DNA"/>
</dbReference>
<protein>
    <submittedName>
        <fullName evidence="1">Uncharacterized protein</fullName>
    </submittedName>
</protein>
<evidence type="ECO:0000313" key="1">
    <source>
        <dbReference type="EMBL" id="UTC28254.1"/>
    </source>
</evidence>
<proteinExistence type="predicted"/>
<evidence type="ECO:0000313" key="2">
    <source>
        <dbReference type="Proteomes" id="UP001055634"/>
    </source>
</evidence>
<keyword evidence="2" id="KW-1185">Reference proteome</keyword>
<accession>A0A9E7N1P9</accession>
<name>A0A9E7N1P9_9CAUD</name>